<keyword evidence="6" id="KW-1133">Transmembrane helix</keyword>
<evidence type="ECO:0000313" key="9">
    <source>
        <dbReference type="EMBL" id="CRL60471.1"/>
    </source>
</evidence>
<comment type="similarity">
    <text evidence="8">Belongs to the hok/gef family.</text>
</comment>
<dbReference type="Proteomes" id="UP000183920">
    <property type="component" value="Unassembled WGS sequence"/>
</dbReference>
<keyword evidence="2" id="KW-1003">Cell membrane</keyword>
<organism evidence="9 10">
    <name type="scientific">Proteus penneri</name>
    <dbReference type="NCBI Taxonomy" id="102862"/>
    <lineage>
        <taxon>Bacteria</taxon>
        <taxon>Pseudomonadati</taxon>
        <taxon>Pseudomonadota</taxon>
        <taxon>Gammaproteobacteria</taxon>
        <taxon>Enterobacterales</taxon>
        <taxon>Morganellaceae</taxon>
        <taxon>Proteus</taxon>
    </lineage>
</organism>
<keyword evidence="5" id="KW-0812">Transmembrane</keyword>
<dbReference type="RefSeq" id="WP_072063187.1">
    <property type="nucleotide sequence ID" value="NZ_CAXOKO010000007.1"/>
</dbReference>
<protein>
    <submittedName>
        <fullName evidence="9">Hok/gef family protein</fullName>
    </submittedName>
</protein>
<dbReference type="AlphaFoldDB" id="A0A0G4Q4D6"/>
<dbReference type="EMBL" id="CVRY01000002">
    <property type="protein sequence ID" value="CRL60471.1"/>
    <property type="molecule type" value="Genomic_DNA"/>
</dbReference>
<evidence type="ECO:0000256" key="7">
    <source>
        <dbReference type="ARBA" id="ARBA00023136"/>
    </source>
</evidence>
<dbReference type="Pfam" id="PF01848">
    <property type="entry name" value="HOK_GEF"/>
    <property type="match status" value="1"/>
</dbReference>
<dbReference type="GeneID" id="57333493"/>
<dbReference type="InterPro" id="IPR000021">
    <property type="entry name" value="Hok/gef_toxin"/>
</dbReference>
<evidence type="ECO:0000256" key="6">
    <source>
        <dbReference type="ARBA" id="ARBA00022989"/>
    </source>
</evidence>
<sequence length="47" mass="5083">MTKLALLGLITVCITVLCFALLKHERLCSFNISSGDTVVQAILSCDK</sequence>
<reference evidence="10" key="1">
    <citation type="submission" date="2015-06" db="EMBL/GenBank/DDBJ databases">
        <authorList>
            <person name="Urmite Genomes"/>
        </authorList>
    </citation>
    <scope>NUCLEOTIDE SEQUENCE [LARGE SCALE GENOMIC DNA]</scope>
    <source>
        <strain evidence="10">CSUR P1867</strain>
    </source>
</reference>
<evidence type="ECO:0000256" key="2">
    <source>
        <dbReference type="ARBA" id="ARBA00022475"/>
    </source>
</evidence>
<keyword evidence="4" id="KW-1277">Toxin-antitoxin system</keyword>
<evidence type="ECO:0000256" key="5">
    <source>
        <dbReference type="ARBA" id="ARBA00022692"/>
    </source>
</evidence>
<evidence type="ECO:0000256" key="4">
    <source>
        <dbReference type="ARBA" id="ARBA00022649"/>
    </source>
</evidence>
<dbReference type="PRINTS" id="PR00281">
    <property type="entry name" value="HOKGEFTOXIC"/>
</dbReference>
<evidence type="ECO:0000256" key="8">
    <source>
        <dbReference type="RuleBase" id="RU221113"/>
    </source>
</evidence>
<evidence type="ECO:0000313" key="10">
    <source>
        <dbReference type="Proteomes" id="UP000183920"/>
    </source>
</evidence>
<gene>
    <name evidence="9" type="ORF">BN1804_00981</name>
</gene>
<keyword evidence="3" id="KW-0997">Cell inner membrane</keyword>
<evidence type="ECO:0000256" key="1">
    <source>
        <dbReference type="ARBA" id="ARBA00004377"/>
    </source>
</evidence>
<dbReference type="GO" id="GO:0005886">
    <property type="term" value="C:plasma membrane"/>
    <property type="evidence" value="ECO:0007669"/>
    <property type="project" value="UniProtKB-SubCell"/>
</dbReference>
<comment type="subcellular location">
    <subcellularLocation>
        <location evidence="1 8">Cell inner membrane</location>
        <topology evidence="1 8">Single-pass membrane protein</topology>
    </subcellularLocation>
</comment>
<keyword evidence="7" id="KW-0472">Membrane</keyword>
<name>A0A0G4Q4D6_9GAMM</name>
<proteinExistence type="inferred from homology"/>
<accession>A0A0G4Q4D6</accession>
<evidence type="ECO:0000256" key="3">
    <source>
        <dbReference type="ARBA" id="ARBA00022519"/>
    </source>
</evidence>